<evidence type="ECO:0000256" key="2">
    <source>
        <dbReference type="ARBA" id="ARBA00023136"/>
    </source>
</evidence>
<organism evidence="7">
    <name type="scientific">hydrothermal vent metagenome</name>
    <dbReference type="NCBI Taxonomy" id="652676"/>
    <lineage>
        <taxon>unclassified sequences</taxon>
        <taxon>metagenomes</taxon>
        <taxon>ecological metagenomes</taxon>
    </lineage>
</organism>
<dbReference type="SUPFAM" id="SSF103088">
    <property type="entry name" value="OmpA-like"/>
    <property type="match status" value="1"/>
</dbReference>
<sequence length="385" mass="40824">MSRSVNKRLRQLNKSGPPGPRSTQDPNPAGTWLPFVAAGLSGLLVISLTAAWFGGRSVEQAIETRVSDQLSQAGISDIRIKADGRNVTVGGVVESDAQLAALLEVVRADPLSRKVTFSDVRVVVPVDETDTAVSPDALVVSWQGSAVSVTGTMSDDAALSSVRSTVDSVFRTVDATGLKIRAGVPAEEEWLGAALRMVTEIGGRLDSGTITINRGVISVSGEFETRQERRDARDVAEAIVEASGLDFVSGLTVKEAPPPTHAEVVELQTSLDDLIAGKVVEFETGSDVLTPIGVDLLNEIITALEQFPLVPIEIAGHADSQGAADVNMDLSIRRAQAVLAYLVANGMDPTRFEVVGYGETQPIADNSTAEGRERNRRIEFKALEG</sequence>
<dbReference type="InterPro" id="IPR006664">
    <property type="entry name" value="OMP_bac"/>
</dbReference>
<evidence type="ECO:0000256" key="3">
    <source>
        <dbReference type="ARBA" id="ARBA00023237"/>
    </source>
</evidence>
<dbReference type="EMBL" id="UOEK01000217">
    <property type="protein sequence ID" value="VAW01689.1"/>
    <property type="molecule type" value="Genomic_DNA"/>
</dbReference>
<dbReference type="Gene3D" id="3.40.1520.20">
    <property type="match status" value="1"/>
</dbReference>
<reference evidence="7" key="1">
    <citation type="submission" date="2018-06" db="EMBL/GenBank/DDBJ databases">
        <authorList>
            <person name="Zhirakovskaya E."/>
        </authorList>
    </citation>
    <scope>NUCLEOTIDE SEQUENCE</scope>
</reference>
<dbReference type="Pfam" id="PF00691">
    <property type="entry name" value="OmpA"/>
    <property type="match status" value="1"/>
</dbReference>
<proteinExistence type="predicted"/>
<evidence type="ECO:0000256" key="1">
    <source>
        <dbReference type="ARBA" id="ARBA00004442"/>
    </source>
</evidence>
<dbReference type="PRINTS" id="PR01021">
    <property type="entry name" value="OMPADOMAIN"/>
</dbReference>
<keyword evidence="3" id="KW-0998">Cell outer membrane</keyword>
<dbReference type="InterPro" id="IPR050330">
    <property type="entry name" value="Bact_OuterMem_StrucFunc"/>
</dbReference>
<keyword evidence="5" id="KW-0812">Transmembrane</keyword>
<name>A0A3B0SLV9_9ZZZZ</name>
<evidence type="ECO:0000256" key="5">
    <source>
        <dbReference type="SAM" id="Phobius"/>
    </source>
</evidence>
<dbReference type="InterPro" id="IPR006665">
    <property type="entry name" value="OmpA-like"/>
</dbReference>
<feature type="transmembrane region" description="Helical" evidence="5">
    <location>
        <begin position="32"/>
        <end position="55"/>
    </location>
</feature>
<dbReference type="PROSITE" id="PS51123">
    <property type="entry name" value="OMPA_2"/>
    <property type="match status" value="1"/>
</dbReference>
<protein>
    <recommendedName>
        <fullName evidence="6">OmpA-like domain-containing protein</fullName>
    </recommendedName>
</protein>
<dbReference type="GO" id="GO:0009279">
    <property type="term" value="C:cell outer membrane"/>
    <property type="evidence" value="ECO:0007669"/>
    <property type="project" value="UniProtKB-SubCell"/>
</dbReference>
<feature type="compositionally biased region" description="Basic residues" evidence="4">
    <location>
        <begin position="1"/>
        <end position="11"/>
    </location>
</feature>
<accession>A0A3B0SLV9</accession>
<dbReference type="PANTHER" id="PTHR30329">
    <property type="entry name" value="STATOR ELEMENT OF FLAGELLAR MOTOR COMPLEX"/>
    <property type="match status" value="1"/>
</dbReference>
<evidence type="ECO:0000259" key="6">
    <source>
        <dbReference type="PROSITE" id="PS51123"/>
    </source>
</evidence>
<dbReference type="AlphaFoldDB" id="A0A3B0SLV9"/>
<feature type="region of interest" description="Disordered" evidence="4">
    <location>
        <begin position="1"/>
        <end position="30"/>
    </location>
</feature>
<dbReference type="Gene3D" id="3.30.1330.60">
    <property type="entry name" value="OmpA-like domain"/>
    <property type="match status" value="1"/>
</dbReference>
<feature type="domain" description="OmpA-like" evidence="6">
    <location>
        <begin position="269"/>
        <end position="385"/>
    </location>
</feature>
<evidence type="ECO:0000313" key="7">
    <source>
        <dbReference type="EMBL" id="VAW01689.1"/>
    </source>
</evidence>
<comment type="subcellular location">
    <subcellularLocation>
        <location evidence="1">Cell outer membrane</location>
    </subcellularLocation>
</comment>
<evidence type="ECO:0000256" key="4">
    <source>
        <dbReference type="SAM" id="MobiDB-lite"/>
    </source>
</evidence>
<dbReference type="CDD" id="cd07185">
    <property type="entry name" value="OmpA_C-like"/>
    <property type="match status" value="1"/>
</dbReference>
<keyword evidence="2 5" id="KW-0472">Membrane</keyword>
<dbReference type="PANTHER" id="PTHR30329:SF21">
    <property type="entry name" value="LIPOPROTEIN YIAD-RELATED"/>
    <property type="match status" value="1"/>
</dbReference>
<dbReference type="InterPro" id="IPR036737">
    <property type="entry name" value="OmpA-like_sf"/>
</dbReference>
<gene>
    <name evidence="7" type="ORF">MNBD_ACTINO02-134</name>
</gene>
<keyword evidence="5" id="KW-1133">Transmembrane helix</keyword>